<accession>A0A1L7WT34</accession>
<proteinExistence type="predicted"/>
<feature type="compositionally biased region" description="Acidic residues" evidence="1">
    <location>
        <begin position="171"/>
        <end position="186"/>
    </location>
</feature>
<keyword evidence="3" id="KW-1185">Reference proteome</keyword>
<gene>
    <name evidence="2" type="ORF">PAC_05818</name>
</gene>
<dbReference type="AlphaFoldDB" id="A0A1L7WT34"/>
<feature type="region of interest" description="Disordered" evidence="1">
    <location>
        <begin position="164"/>
        <end position="197"/>
    </location>
</feature>
<sequence>MPLITLGKIGPSMSRFRPLASAKDATAMHFRMNLTSLHAQQANRHPGFLEVDSGLQRWLFRPVDSTYMAFRIDQAFFRLSRGTSGIKAFLEPISTISYDFVSYNGDARAEQLDKQGLLCLLRDLDWNEATSVPSDKVEQAGNFLFSDYNGNFWQRRTTTICSLEDPFKNNDDDENINDGDEEEQSDFNDAFNDREDK</sequence>
<protein>
    <submittedName>
        <fullName evidence="2">Uncharacterized protein</fullName>
    </submittedName>
</protein>
<organism evidence="2 3">
    <name type="scientific">Phialocephala subalpina</name>
    <dbReference type="NCBI Taxonomy" id="576137"/>
    <lineage>
        <taxon>Eukaryota</taxon>
        <taxon>Fungi</taxon>
        <taxon>Dikarya</taxon>
        <taxon>Ascomycota</taxon>
        <taxon>Pezizomycotina</taxon>
        <taxon>Leotiomycetes</taxon>
        <taxon>Helotiales</taxon>
        <taxon>Mollisiaceae</taxon>
        <taxon>Phialocephala</taxon>
        <taxon>Phialocephala fortinii species complex</taxon>
    </lineage>
</organism>
<name>A0A1L7WT34_9HELO</name>
<evidence type="ECO:0000313" key="3">
    <source>
        <dbReference type="Proteomes" id="UP000184330"/>
    </source>
</evidence>
<reference evidence="2 3" key="1">
    <citation type="submission" date="2016-03" db="EMBL/GenBank/DDBJ databases">
        <authorList>
            <person name="Ploux O."/>
        </authorList>
    </citation>
    <scope>NUCLEOTIDE SEQUENCE [LARGE SCALE GENOMIC DNA]</scope>
    <source>
        <strain evidence="2 3">UAMH 11012</strain>
    </source>
</reference>
<evidence type="ECO:0000313" key="2">
    <source>
        <dbReference type="EMBL" id="CZR55930.1"/>
    </source>
</evidence>
<evidence type="ECO:0000256" key="1">
    <source>
        <dbReference type="SAM" id="MobiDB-lite"/>
    </source>
</evidence>
<dbReference type="Proteomes" id="UP000184330">
    <property type="component" value="Unassembled WGS sequence"/>
</dbReference>
<dbReference type="EMBL" id="FJOG01000007">
    <property type="protein sequence ID" value="CZR55930.1"/>
    <property type="molecule type" value="Genomic_DNA"/>
</dbReference>